<reference evidence="2 3" key="1">
    <citation type="journal article" date="2015" name="Genome Announc.">
        <title>Expanding the biotechnology potential of lactobacilli through comparative genomics of 213 strains and associated genera.</title>
        <authorList>
            <person name="Sun Z."/>
            <person name="Harris H.M."/>
            <person name="McCann A."/>
            <person name="Guo C."/>
            <person name="Argimon S."/>
            <person name="Zhang W."/>
            <person name="Yang X."/>
            <person name="Jeffery I.B."/>
            <person name="Cooney J.C."/>
            <person name="Kagawa T.F."/>
            <person name="Liu W."/>
            <person name="Song Y."/>
            <person name="Salvetti E."/>
            <person name="Wrobel A."/>
            <person name="Rasinkangas P."/>
            <person name="Parkhill J."/>
            <person name="Rea M.C."/>
            <person name="O'Sullivan O."/>
            <person name="Ritari J."/>
            <person name="Douillard F.P."/>
            <person name="Paul Ross R."/>
            <person name="Yang R."/>
            <person name="Briner A.E."/>
            <person name="Felis G.E."/>
            <person name="de Vos W.M."/>
            <person name="Barrangou R."/>
            <person name="Klaenhammer T.R."/>
            <person name="Caufield P.W."/>
            <person name="Cui Y."/>
            <person name="Zhang H."/>
            <person name="O'Toole P.W."/>
        </authorList>
    </citation>
    <scope>NUCLEOTIDE SEQUENCE [LARGE SCALE GENOMIC DNA]</scope>
    <source>
        <strain evidence="2 3">DSM 20505</strain>
    </source>
</reference>
<dbReference type="Pfam" id="PF22564">
    <property type="entry name" value="HAAS"/>
    <property type="match status" value="1"/>
</dbReference>
<protein>
    <recommendedName>
        <fullName evidence="4">DUF1700 domain-containing protein</fullName>
    </recommendedName>
</protein>
<comment type="caution">
    <text evidence="2">The sequence shown here is derived from an EMBL/GenBank/DDBJ whole genome shotgun (WGS) entry which is preliminary data.</text>
</comment>
<dbReference type="Proteomes" id="UP000051679">
    <property type="component" value="Unassembled WGS sequence"/>
</dbReference>
<keyword evidence="3" id="KW-1185">Reference proteome</keyword>
<name>A0A0R1ZKB6_9LACO</name>
<evidence type="ECO:0000313" key="2">
    <source>
        <dbReference type="EMBL" id="KRM55409.1"/>
    </source>
</evidence>
<evidence type="ECO:0000256" key="1">
    <source>
        <dbReference type="SAM" id="Phobius"/>
    </source>
</evidence>
<keyword evidence="1" id="KW-1133">Transmembrane helix</keyword>
<accession>A0A0R1ZKB6</accession>
<sequence length="218" mass="23384">MLKLRAGLTGNVTPAEVERLLSYYAEMIADLMEDGVSEQEAVAKMGDPNAIVFEAVDNAHVDKAAQNANDAYAQEQTAAHEQRSEWVPPAYLRKAHRTNWALIILLIVTAPLWGSIGFGILAVLFSIDIAIWCIPFAGGCLAGGLGIGWLMTLFASPLAILGVPFIGITQLGLGLGLIGAALLAGWVTYKFSAVFLKAHMALVHWALAKLNRGKEAWS</sequence>
<dbReference type="PATRIC" id="fig|1291052.5.peg.1322"/>
<keyword evidence="1" id="KW-0472">Membrane</keyword>
<proteinExistence type="predicted"/>
<feature type="transmembrane region" description="Helical" evidence="1">
    <location>
        <begin position="158"/>
        <end position="183"/>
    </location>
</feature>
<organism evidence="2 3">
    <name type="scientific">Lacticaseibacillus sharpeae JCM 1186 = DSM 20505</name>
    <dbReference type="NCBI Taxonomy" id="1291052"/>
    <lineage>
        <taxon>Bacteria</taxon>
        <taxon>Bacillati</taxon>
        <taxon>Bacillota</taxon>
        <taxon>Bacilli</taxon>
        <taxon>Lactobacillales</taxon>
        <taxon>Lactobacillaceae</taxon>
        <taxon>Lacticaseibacillus</taxon>
    </lineage>
</organism>
<feature type="transmembrane region" description="Helical" evidence="1">
    <location>
        <begin position="100"/>
        <end position="123"/>
    </location>
</feature>
<dbReference type="AlphaFoldDB" id="A0A0R1ZKB6"/>
<dbReference type="EMBL" id="AYYO01000022">
    <property type="protein sequence ID" value="KRM55409.1"/>
    <property type="molecule type" value="Genomic_DNA"/>
</dbReference>
<feature type="transmembrane region" description="Helical" evidence="1">
    <location>
        <begin position="129"/>
        <end position="151"/>
    </location>
</feature>
<gene>
    <name evidence="2" type="ORF">FC18_GL001304</name>
</gene>
<dbReference type="STRING" id="1291052.FC18_GL001304"/>
<evidence type="ECO:0008006" key="4">
    <source>
        <dbReference type="Google" id="ProtNLM"/>
    </source>
</evidence>
<keyword evidence="1" id="KW-0812">Transmembrane</keyword>
<evidence type="ECO:0000313" key="3">
    <source>
        <dbReference type="Proteomes" id="UP000051679"/>
    </source>
</evidence>